<protein>
    <submittedName>
        <fullName evidence="1">Uncharacterized protein</fullName>
    </submittedName>
</protein>
<reference evidence="1 2" key="1">
    <citation type="journal article" date="2008" name="J. Bacteriol.">
        <title>Insights into plant cell wall degradation from the genome sequence of the soil bacterium Cellvibrio japonicus.</title>
        <authorList>
            <person name="Deboy R.T."/>
            <person name="Mongodin E.F."/>
            <person name="Fouts D.E."/>
            <person name="Tailford L.E."/>
            <person name="Khouri H."/>
            <person name="Emerson J.B."/>
            <person name="Mohamoud Y."/>
            <person name="Watkins K."/>
            <person name="Henrissat B."/>
            <person name="Gilbert H.J."/>
            <person name="Nelson K.E."/>
        </authorList>
    </citation>
    <scope>NUCLEOTIDE SEQUENCE [LARGE SCALE GENOMIC DNA]</scope>
    <source>
        <strain evidence="1 2">Ueda107</strain>
    </source>
</reference>
<gene>
    <name evidence="1" type="ordered locus">CJA_2338</name>
</gene>
<organism evidence="1 2">
    <name type="scientific">Cellvibrio japonicus (strain Ueda107)</name>
    <name type="common">Pseudomonas fluorescens subsp. cellulosa</name>
    <dbReference type="NCBI Taxonomy" id="498211"/>
    <lineage>
        <taxon>Bacteria</taxon>
        <taxon>Pseudomonadati</taxon>
        <taxon>Pseudomonadota</taxon>
        <taxon>Gammaproteobacteria</taxon>
        <taxon>Cellvibrionales</taxon>
        <taxon>Cellvibrionaceae</taxon>
        <taxon>Cellvibrio</taxon>
    </lineage>
</organism>
<dbReference type="STRING" id="498211.CJA_2338"/>
<keyword evidence="2" id="KW-1185">Reference proteome</keyword>
<dbReference type="EMBL" id="CP000934">
    <property type="protein sequence ID" value="ACE85952.1"/>
    <property type="molecule type" value="Genomic_DNA"/>
</dbReference>
<dbReference type="KEGG" id="cja:CJA_2338"/>
<evidence type="ECO:0000313" key="1">
    <source>
        <dbReference type="EMBL" id="ACE85952.1"/>
    </source>
</evidence>
<name>B3PJX6_CELJU</name>
<proteinExistence type="predicted"/>
<dbReference type="HOGENOM" id="CLU_3364033_0_0_6"/>
<accession>B3PJX6</accession>
<dbReference type="Proteomes" id="UP000001036">
    <property type="component" value="Chromosome"/>
</dbReference>
<sequence>MRCAVLFRTPDNPPVQIPTATWIGFLTTGWHIKLT</sequence>
<dbReference type="AlphaFoldDB" id="B3PJX6"/>
<evidence type="ECO:0000313" key="2">
    <source>
        <dbReference type="Proteomes" id="UP000001036"/>
    </source>
</evidence>